<dbReference type="PANTHER" id="PTHR42793">
    <property type="entry name" value="COA BINDING DOMAIN CONTAINING PROTEIN"/>
    <property type="match status" value="1"/>
</dbReference>
<evidence type="ECO:0000259" key="1">
    <source>
        <dbReference type="SMART" id="SM00881"/>
    </source>
</evidence>
<dbReference type="Gene3D" id="3.30.470.20">
    <property type="entry name" value="ATP-grasp fold, B domain"/>
    <property type="match status" value="1"/>
</dbReference>
<dbReference type="InterPro" id="IPR003781">
    <property type="entry name" value="CoA-bd"/>
</dbReference>
<dbReference type="GO" id="GO:0016874">
    <property type="term" value="F:ligase activity"/>
    <property type="evidence" value="ECO:0007669"/>
    <property type="project" value="UniProtKB-KW"/>
</dbReference>
<dbReference type="EMBL" id="JACXWD010000010">
    <property type="protein sequence ID" value="MBD3867442.1"/>
    <property type="molecule type" value="Genomic_DNA"/>
</dbReference>
<accession>A0A8J6XZ23</accession>
<feature type="domain" description="CoA-binding" evidence="1">
    <location>
        <begin position="269"/>
        <end position="365"/>
    </location>
</feature>
<dbReference type="SUPFAM" id="SSF51735">
    <property type="entry name" value="NAD(P)-binding Rossmann-fold domains"/>
    <property type="match status" value="1"/>
</dbReference>
<comment type="caution">
    <text evidence="2">The sequence shown here is derived from an EMBL/GenBank/DDBJ whole genome shotgun (WGS) entry which is preliminary data.</text>
</comment>
<dbReference type="Pfam" id="PF13607">
    <property type="entry name" value="Succ_CoA_lig"/>
    <property type="match status" value="1"/>
</dbReference>
<evidence type="ECO:0000313" key="2">
    <source>
        <dbReference type="EMBL" id="MBD3867442.1"/>
    </source>
</evidence>
<dbReference type="GO" id="GO:0005524">
    <property type="term" value="F:ATP binding"/>
    <property type="evidence" value="ECO:0007669"/>
    <property type="project" value="InterPro"/>
</dbReference>
<dbReference type="Proteomes" id="UP000648239">
    <property type="component" value="Unassembled WGS sequence"/>
</dbReference>
<protein>
    <submittedName>
        <fullName evidence="2">Acetate--CoA ligase family protein</fullName>
    </submittedName>
</protein>
<dbReference type="AlphaFoldDB" id="A0A8J6XZ23"/>
<sequence>MHPNLGAGELLQRLAARAAEQGRSVLLETEGLELLKGIGIPVPEYVFVPAGDSVEPESLHRIRSSTVVVKVVSPEILHKSDVGGIRIVPGGVDDINRTLAEMQTALGSFPIDGFLVLEKIDYDRSPGGELLAGLRWTDDFGPVLTFGAGGVYTEYLNDRLGEGGVGIASASSTDPGTVPAMVARSSVAPMIDGSLRNQPPRVDPERLNNLLQALMEFGRESMPAPVREFEINPLVLSPDGPVALDVLVRLGDPLPESRLSPPLHKIGNLLCPASIGIIGVSSRMNPGRIILNNTVREGFDRSRIYVVKPGADEIEGCRCVPDIASLPETVDLFILAVDAAQTPGVVEELVRLRKAESLIVIPGGMEERHGSEEQVGRVQDALNRSRKESWQGPVINGGNCLGVRSRPGNYDTLFIPDYKLPDTPQDVSPIAMISQSGAFAVAQASKLGKINPKYLATIGNQTDLTAGDYLTYLQDDEEIRLYACYVEGFKPGDGTRWLEAARNINRSGRRVLLYRAGRTAAGAQASASHTASIAGDYQVTRQLAEEAGVVVARSLAEFDDLIRLFTFLDGRKPSGSGLGAISNAGFECVAMADNLGPFRLADLGEESREILTGLFRACRIDGIVSVHNPLDLTPIMNDELYEKAVHTVLQDPAVDVGLVGCVPLTAALQTLPAGQRHGEDLDAVDSIVTRLGRLNRDCRKPWVAVVDAGRMYDPMAAALTDLGIPTFRTADRALRLLSIWHETV</sequence>
<dbReference type="Gene3D" id="3.40.50.720">
    <property type="entry name" value="NAD(P)-binding Rossmann-like Domain"/>
    <property type="match status" value="1"/>
</dbReference>
<dbReference type="Gene3D" id="3.40.50.261">
    <property type="entry name" value="Succinyl-CoA synthetase domains"/>
    <property type="match status" value="2"/>
</dbReference>
<dbReference type="PANTHER" id="PTHR42793:SF1">
    <property type="entry name" value="PEPTIDYL-LYSINE N-ACETYLTRANSFERASE PATZ"/>
    <property type="match status" value="1"/>
</dbReference>
<dbReference type="InterPro" id="IPR016102">
    <property type="entry name" value="Succinyl-CoA_synth-like"/>
</dbReference>
<dbReference type="InterPro" id="IPR032875">
    <property type="entry name" value="Succ_CoA_lig_flav_dom"/>
</dbReference>
<dbReference type="Pfam" id="PF13549">
    <property type="entry name" value="ATP-grasp_5"/>
    <property type="match status" value="1"/>
</dbReference>
<dbReference type="Pfam" id="PF13380">
    <property type="entry name" value="CoA_binding_2"/>
    <property type="match status" value="1"/>
</dbReference>
<organism evidence="2 3">
    <name type="scientific">Candidatus Polarisedimenticola svalbardensis</name>
    <dbReference type="NCBI Taxonomy" id="2886004"/>
    <lineage>
        <taxon>Bacteria</taxon>
        <taxon>Pseudomonadati</taxon>
        <taxon>Acidobacteriota</taxon>
        <taxon>Candidatus Polarisedimenticolia</taxon>
        <taxon>Candidatus Polarisedimenticolales</taxon>
        <taxon>Candidatus Polarisedimenticolaceae</taxon>
        <taxon>Candidatus Polarisedimenticola</taxon>
    </lineage>
</organism>
<dbReference type="Gene3D" id="3.30.1490.20">
    <property type="entry name" value="ATP-grasp fold, A domain"/>
    <property type="match status" value="1"/>
</dbReference>
<dbReference type="SUPFAM" id="SSF56059">
    <property type="entry name" value="Glutathione synthetase ATP-binding domain-like"/>
    <property type="match status" value="1"/>
</dbReference>
<gene>
    <name evidence="2" type="ORF">IFK94_04870</name>
</gene>
<name>A0A8J6XZ23_9BACT</name>
<dbReference type="SMART" id="SM00881">
    <property type="entry name" value="CoA_binding"/>
    <property type="match status" value="1"/>
</dbReference>
<reference evidence="2 3" key="1">
    <citation type="submission" date="2020-08" db="EMBL/GenBank/DDBJ databases">
        <title>Acidobacteriota in marine sediments use diverse sulfur dissimilation pathways.</title>
        <authorList>
            <person name="Wasmund K."/>
        </authorList>
    </citation>
    <scope>NUCLEOTIDE SEQUENCE [LARGE SCALE GENOMIC DNA]</scope>
    <source>
        <strain evidence="2">MAG AM4</strain>
    </source>
</reference>
<dbReference type="InterPro" id="IPR013815">
    <property type="entry name" value="ATP_grasp_subdomain_1"/>
</dbReference>
<dbReference type="SUPFAM" id="SSF52210">
    <property type="entry name" value="Succinyl-CoA synthetase domains"/>
    <property type="match status" value="2"/>
</dbReference>
<evidence type="ECO:0000313" key="3">
    <source>
        <dbReference type="Proteomes" id="UP000648239"/>
    </source>
</evidence>
<proteinExistence type="predicted"/>
<dbReference type="InterPro" id="IPR036291">
    <property type="entry name" value="NAD(P)-bd_dom_sf"/>
</dbReference>
<keyword evidence="2" id="KW-0436">Ligase</keyword>